<keyword evidence="4" id="KW-0472">Membrane</keyword>
<dbReference type="PANTHER" id="PTHR23508:SF10">
    <property type="entry name" value="CARBOXYLIC ACID TRANSPORTER PROTEIN HOMOLOG"/>
    <property type="match status" value="1"/>
</dbReference>
<dbReference type="InterPro" id="IPR020846">
    <property type="entry name" value="MFS_dom"/>
</dbReference>
<keyword evidence="2" id="KW-0812">Transmembrane</keyword>
<reference evidence="5 6" key="1">
    <citation type="submission" date="2017-12" db="EMBL/GenBank/DDBJ databases">
        <title>Genomes of bacteria within cyanobacterial aggregates.</title>
        <authorList>
            <person name="Cai H."/>
        </authorList>
    </citation>
    <scope>NUCLEOTIDE SEQUENCE [LARGE SCALE GENOMIC DNA]</scope>
    <source>
        <strain evidence="5 6">TH16</strain>
    </source>
</reference>
<organism evidence="5 6">
    <name type="scientific">Niveispirillum cyanobacteriorum</name>
    <dbReference type="NCBI Taxonomy" id="1612173"/>
    <lineage>
        <taxon>Bacteria</taxon>
        <taxon>Pseudomonadati</taxon>
        <taxon>Pseudomonadota</taxon>
        <taxon>Alphaproteobacteria</taxon>
        <taxon>Rhodospirillales</taxon>
        <taxon>Azospirillaceae</taxon>
        <taxon>Niveispirillum</taxon>
    </lineage>
</organism>
<dbReference type="RefSeq" id="WP_102112769.1">
    <property type="nucleotide sequence ID" value="NZ_BMGN01000021.1"/>
</dbReference>
<proteinExistence type="predicted"/>
<dbReference type="InterPro" id="IPR036259">
    <property type="entry name" value="MFS_trans_sf"/>
</dbReference>
<keyword evidence="3" id="KW-1133">Transmembrane helix</keyword>
<evidence type="ECO:0000256" key="1">
    <source>
        <dbReference type="ARBA" id="ARBA00004141"/>
    </source>
</evidence>
<sequence>MTRAEDLTKGRRIGALVFLLTAYFFYSWSWNTVDILRPYIQQSLSLTLPQTGSLYTWQSLGGLAGAVIMGQVADRIGRRNALVLVMLGFGGSLLAGLIVSNFAQLMVQRLTLGFFMGAMYPIAVGLYSGLFAPLVRGRIAGIVMCIYYLAVSALGFVSAAVFKAGLSWTLLLWAGAVPVLLAFFTFAAMPDDRRVLAWGADETAPPVAKAALPVTELFRPGVRRQTLLLALMAGLNFFGYQAFTGWATTYLRDSRQLSEALIGDIVGWQFVGAAVGGFLWGWVGDRFGRRAAAVGFLIGAALIPLYLFVPLAPFAFLLVGLLYGMAIAASVVWGPWLAELYPPHLRSTAASIFHWGRIVSMAAPLFTAWLVPFIGLPLVMSLASVAFIGAAIIWLSLRETAAGRSRGTA</sequence>
<dbReference type="OrthoDB" id="5368493at2"/>
<protein>
    <submittedName>
        <fullName evidence="5">Uncharacterized protein</fullName>
    </submittedName>
</protein>
<dbReference type="EMBL" id="CP025611">
    <property type="protein sequence ID" value="AUN31159.1"/>
    <property type="molecule type" value="Genomic_DNA"/>
</dbReference>
<comment type="subcellular location">
    <subcellularLocation>
        <location evidence="1">Membrane</location>
        <topology evidence="1">Multi-pass membrane protein</topology>
    </subcellularLocation>
</comment>
<dbReference type="SUPFAM" id="SSF103473">
    <property type="entry name" value="MFS general substrate transporter"/>
    <property type="match status" value="1"/>
</dbReference>
<dbReference type="GO" id="GO:0046943">
    <property type="term" value="F:carboxylic acid transmembrane transporter activity"/>
    <property type="evidence" value="ECO:0007669"/>
    <property type="project" value="TreeGrafter"/>
</dbReference>
<dbReference type="PANTHER" id="PTHR23508">
    <property type="entry name" value="CARBOXYLIC ACID TRANSPORTER PROTEIN HOMOLOG"/>
    <property type="match status" value="1"/>
</dbReference>
<name>A0A2K9NDJ4_9PROT</name>
<dbReference type="InterPro" id="IPR011701">
    <property type="entry name" value="MFS"/>
</dbReference>
<keyword evidence="6" id="KW-1185">Reference proteome</keyword>
<evidence type="ECO:0000256" key="2">
    <source>
        <dbReference type="ARBA" id="ARBA00022692"/>
    </source>
</evidence>
<dbReference type="Gene3D" id="1.20.1250.20">
    <property type="entry name" value="MFS general substrate transporter like domains"/>
    <property type="match status" value="2"/>
</dbReference>
<accession>A0A2K9NDJ4</accession>
<dbReference type="PROSITE" id="PS50850">
    <property type="entry name" value="MFS"/>
    <property type="match status" value="1"/>
</dbReference>
<dbReference type="GO" id="GO:0005886">
    <property type="term" value="C:plasma membrane"/>
    <property type="evidence" value="ECO:0007669"/>
    <property type="project" value="TreeGrafter"/>
</dbReference>
<dbReference type="KEGG" id="ncb:C0V82_13650"/>
<dbReference type="AlphaFoldDB" id="A0A2K9NDJ4"/>
<gene>
    <name evidence="5" type="ORF">C0V82_13650</name>
</gene>
<dbReference type="Pfam" id="PF07690">
    <property type="entry name" value="MFS_1"/>
    <property type="match status" value="1"/>
</dbReference>
<dbReference type="Proteomes" id="UP000234752">
    <property type="component" value="Chromosome eg_1"/>
</dbReference>
<evidence type="ECO:0000313" key="6">
    <source>
        <dbReference type="Proteomes" id="UP000234752"/>
    </source>
</evidence>
<evidence type="ECO:0000256" key="3">
    <source>
        <dbReference type="ARBA" id="ARBA00022989"/>
    </source>
</evidence>
<evidence type="ECO:0000313" key="5">
    <source>
        <dbReference type="EMBL" id="AUN31159.1"/>
    </source>
</evidence>
<evidence type="ECO:0000256" key="4">
    <source>
        <dbReference type="ARBA" id="ARBA00023136"/>
    </source>
</evidence>